<dbReference type="InterPro" id="IPR029058">
    <property type="entry name" value="AB_hydrolase_fold"/>
</dbReference>
<dbReference type="PANTHER" id="PTHR43194">
    <property type="entry name" value="HYDROLASE ALPHA/BETA FOLD FAMILY"/>
    <property type="match status" value="1"/>
</dbReference>
<evidence type="ECO:0000313" key="2">
    <source>
        <dbReference type="EMBL" id="SIQ16313.1"/>
    </source>
</evidence>
<evidence type="ECO:0000313" key="3">
    <source>
        <dbReference type="Proteomes" id="UP000241788"/>
    </source>
</evidence>
<evidence type="ECO:0000259" key="1">
    <source>
        <dbReference type="Pfam" id="PF12697"/>
    </source>
</evidence>
<name>A0A1N6QI56_9GAMM</name>
<accession>A0A1N6QI56</accession>
<dbReference type="InterPro" id="IPR000073">
    <property type="entry name" value="AB_hydrolase_1"/>
</dbReference>
<keyword evidence="3" id="KW-1185">Reference proteome</keyword>
<dbReference type="EMBL" id="FTLW01000002">
    <property type="protein sequence ID" value="SIQ16313.1"/>
    <property type="molecule type" value="Genomic_DNA"/>
</dbReference>
<proteinExistence type="predicted"/>
<dbReference type="SUPFAM" id="SSF53474">
    <property type="entry name" value="alpha/beta-Hydrolases"/>
    <property type="match status" value="1"/>
</dbReference>
<reference evidence="3" key="1">
    <citation type="submission" date="2017-01" db="EMBL/GenBank/DDBJ databases">
        <authorList>
            <person name="Varghese N."/>
            <person name="Submissions S."/>
        </authorList>
    </citation>
    <scope>NUCLEOTIDE SEQUENCE [LARGE SCALE GENOMIC DNA]</scope>
    <source>
        <strain evidence="3">UM1</strain>
    </source>
</reference>
<sequence length="346" mass="36877">MHLALPLALIASLGVGTLAKHIAVPERTPHLNLKIEQTIALERLNHTTADGIRLSYLFVPSAKRDFVYDVKRTETNGLRFDMRVKNAQASVPTRGSIIYLHGWGSNGDQFTPWALALAEQGFSGVNVDLRGHGDSADAPAGYGPREAADITDLVRGLLAQGRIQPPIYLMGTSYGGSTALFAEPALRDVIAGIVAFAPFQSANEGIRGAIREAQDTKASGIRARITLAALGRMNDSDIDAAIDEASEQLGISLRNVDARPIVAASQTCILLLHGADDRMFPAASSHELAASTPMASATTVNGHGHVDLPMRLDWLVAPVATWVAATSQRTNDNACPSFKLPPEPTH</sequence>
<dbReference type="STRING" id="1604334.SAMN05421546_0712"/>
<dbReference type="RefSeq" id="WP_076585413.1">
    <property type="nucleotide sequence ID" value="NZ_FTLW01000002.1"/>
</dbReference>
<dbReference type="OrthoDB" id="9808398at2"/>
<protein>
    <submittedName>
        <fullName evidence="2">Alpha/beta hydrolase family protein</fullName>
    </submittedName>
</protein>
<feature type="domain" description="AB hydrolase-1" evidence="1">
    <location>
        <begin position="97"/>
        <end position="310"/>
    </location>
</feature>
<gene>
    <name evidence="2" type="ORF">SAMN05421546_0712</name>
</gene>
<keyword evidence="2" id="KW-0378">Hydrolase</keyword>
<dbReference type="AlphaFoldDB" id="A0A1N6QI56"/>
<dbReference type="Proteomes" id="UP000241788">
    <property type="component" value="Unassembled WGS sequence"/>
</dbReference>
<dbReference type="Gene3D" id="3.40.50.1820">
    <property type="entry name" value="alpha/beta hydrolase"/>
    <property type="match status" value="1"/>
</dbReference>
<organism evidence="2 3">
    <name type="scientific">Solilutibacter tolerans</name>
    <dbReference type="NCBI Taxonomy" id="1604334"/>
    <lineage>
        <taxon>Bacteria</taxon>
        <taxon>Pseudomonadati</taxon>
        <taxon>Pseudomonadota</taxon>
        <taxon>Gammaproteobacteria</taxon>
        <taxon>Lysobacterales</taxon>
        <taxon>Lysobacteraceae</taxon>
        <taxon>Solilutibacter</taxon>
    </lineage>
</organism>
<dbReference type="InterPro" id="IPR050228">
    <property type="entry name" value="Carboxylesterase_BioH"/>
</dbReference>
<dbReference type="Pfam" id="PF12697">
    <property type="entry name" value="Abhydrolase_6"/>
    <property type="match status" value="1"/>
</dbReference>
<dbReference type="PANTHER" id="PTHR43194:SF2">
    <property type="entry name" value="PEROXISOMAL MEMBRANE PROTEIN LPX1"/>
    <property type="match status" value="1"/>
</dbReference>
<dbReference type="GO" id="GO:0016787">
    <property type="term" value="F:hydrolase activity"/>
    <property type="evidence" value="ECO:0007669"/>
    <property type="project" value="UniProtKB-KW"/>
</dbReference>